<dbReference type="SUPFAM" id="SSF56784">
    <property type="entry name" value="HAD-like"/>
    <property type="match status" value="1"/>
</dbReference>
<dbReference type="NCBIfam" id="TIGR02254">
    <property type="entry name" value="YjjG_YfnB"/>
    <property type="match status" value="1"/>
</dbReference>
<dbReference type="PANTHER" id="PTHR47478:SF1">
    <property type="entry name" value="PYRIMIDINE 5'-NUCLEOTIDASE YJJG"/>
    <property type="match status" value="1"/>
</dbReference>
<evidence type="ECO:0000313" key="2">
    <source>
        <dbReference type="Proteomes" id="UP000680038"/>
    </source>
</evidence>
<dbReference type="InterPro" id="IPR036412">
    <property type="entry name" value="HAD-like_sf"/>
</dbReference>
<dbReference type="NCBIfam" id="TIGR01549">
    <property type="entry name" value="HAD-SF-IA-v1"/>
    <property type="match status" value="1"/>
</dbReference>
<dbReference type="InterPro" id="IPR023198">
    <property type="entry name" value="PGP-like_dom2"/>
</dbReference>
<comment type="caution">
    <text evidence="1">The sequence shown here is derived from an EMBL/GenBank/DDBJ whole genome shotgun (WGS) entry which is preliminary data.</text>
</comment>
<sequence>MNYKHIFFDLDHTLWDFERNSSESLDEIFTNWSLHQHGITSAQHFIQCFLRINTSLWDAFDRGTLHHAYIRENRFRLVFEELGVPCHDEHLAIGAYYLQSLPTKKNLLEGAMEILNHLTFLGYELHIITNGFDEIQAQKIASAGISHFFRNVVTFETAKAKKPDPRIFQYALKITQAAVSECMMVGDNWIADIMGAKKVGMDTVYLNPAGLKFDDAPTYDIRHLNELREIL</sequence>
<proteinExistence type="predicted"/>
<dbReference type="SFLD" id="SFLDS00003">
    <property type="entry name" value="Haloacid_Dehalogenase"/>
    <property type="match status" value="1"/>
</dbReference>
<dbReference type="SFLD" id="SFLDG01129">
    <property type="entry name" value="C1.5:_HAD__Beta-PGM__Phosphata"/>
    <property type="match status" value="1"/>
</dbReference>
<protein>
    <submittedName>
        <fullName evidence="1">HAD-hydrolase YfnB</fullName>
        <ecNumber evidence="1">3.-.-.-</ecNumber>
    </submittedName>
</protein>
<dbReference type="InterPro" id="IPR006439">
    <property type="entry name" value="HAD-SF_hydro_IA"/>
</dbReference>
<dbReference type="EMBL" id="CAJRAF010000002">
    <property type="protein sequence ID" value="CAG5008999.1"/>
    <property type="molecule type" value="Genomic_DNA"/>
</dbReference>
<keyword evidence="1" id="KW-0378">Hydrolase</keyword>
<evidence type="ECO:0000313" key="1">
    <source>
        <dbReference type="EMBL" id="CAG5008999.1"/>
    </source>
</evidence>
<name>A0A916NDL5_9BACT</name>
<dbReference type="InterPro" id="IPR023214">
    <property type="entry name" value="HAD_sf"/>
</dbReference>
<dbReference type="Pfam" id="PF00702">
    <property type="entry name" value="Hydrolase"/>
    <property type="match status" value="1"/>
</dbReference>
<dbReference type="InterPro" id="IPR052550">
    <property type="entry name" value="Pyrimidine_5'-ntase_YjjG"/>
</dbReference>
<dbReference type="Gene3D" id="3.40.50.1000">
    <property type="entry name" value="HAD superfamily/HAD-like"/>
    <property type="match status" value="1"/>
</dbReference>
<dbReference type="AlphaFoldDB" id="A0A916NDL5"/>
<dbReference type="RefSeq" id="WP_215240777.1">
    <property type="nucleotide sequence ID" value="NZ_CAJRAF010000002.1"/>
</dbReference>
<reference evidence="1" key="1">
    <citation type="submission" date="2021-04" db="EMBL/GenBank/DDBJ databases">
        <authorList>
            <person name="Rodrigo-Torres L."/>
            <person name="Arahal R. D."/>
            <person name="Lucena T."/>
        </authorList>
    </citation>
    <scope>NUCLEOTIDE SEQUENCE</scope>
    <source>
        <strain evidence="1">CECT 9275</strain>
    </source>
</reference>
<dbReference type="GO" id="GO:0008253">
    <property type="term" value="F:5'-nucleotidase activity"/>
    <property type="evidence" value="ECO:0007669"/>
    <property type="project" value="InterPro"/>
</dbReference>
<dbReference type="Proteomes" id="UP000680038">
    <property type="component" value="Unassembled WGS sequence"/>
</dbReference>
<dbReference type="PANTHER" id="PTHR47478">
    <property type="match status" value="1"/>
</dbReference>
<organism evidence="1 2">
    <name type="scientific">Dyadobacter helix</name>
    <dbReference type="NCBI Taxonomy" id="2822344"/>
    <lineage>
        <taxon>Bacteria</taxon>
        <taxon>Pseudomonadati</taxon>
        <taxon>Bacteroidota</taxon>
        <taxon>Cytophagia</taxon>
        <taxon>Cytophagales</taxon>
        <taxon>Spirosomataceae</taxon>
        <taxon>Dyadobacter</taxon>
    </lineage>
</organism>
<accession>A0A916NDL5</accession>
<dbReference type="Gene3D" id="1.10.150.240">
    <property type="entry name" value="Putative phosphatase, domain 2"/>
    <property type="match status" value="1"/>
</dbReference>
<dbReference type="EC" id="3.-.-.-" evidence="1"/>
<keyword evidence="2" id="KW-1185">Reference proteome</keyword>
<gene>
    <name evidence="1" type="primary">yfnB</name>
    <name evidence="1" type="ORF">DYBT9275_04401</name>
</gene>
<dbReference type="InterPro" id="IPR011951">
    <property type="entry name" value="HAD-SF_hydro_IA_YjjG/PynA"/>
</dbReference>